<dbReference type="EMBL" id="CP134214">
    <property type="protein sequence ID" value="WND24069.1"/>
    <property type="molecule type" value="Genomic_DNA"/>
</dbReference>
<geneLocation type="plasmid" evidence="1 2">
    <name>punmamed1</name>
</geneLocation>
<organism evidence="1 2">
    <name type="scientific">Streptomyces violaceus</name>
    <name type="common">Streptomyces venezuelae</name>
    <dbReference type="NCBI Taxonomy" id="1936"/>
    <lineage>
        <taxon>Bacteria</taxon>
        <taxon>Bacillati</taxon>
        <taxon>Actinomycetota</taxon>
        <taxon>Actinomycetes</taxon>
        <taxon>Kitasatosporales</taxon>
        <taxon>Streptomycetaceae</taxon>
        <taxon>Streptomyces</taxon>
    </lineage>
</organism>
<gene>
    <name evidence="1" type="ORF">RI060_42885</name>
</gene>
<dbReference type="Proteomes" id="UP001249394">
    <property type="component" value="Plasmid punmamed1"/>
</dbReference>
<reference evidence="1 2" key="1">
    <citation type="submission" date="2023-09" db="EMBL/GenBank/DDBJ databases">
        <title>The genome sequence of Streptomyces anthocyanicus.</title>
        <authorList>
            <person name="Mo P."/>
        </authorList>
    </citation>
    <scope>NUCLEOTIDE SEQUENCE [LARGE SCALE GENOMIC DNA]</scope>
    <source>
        <strain evidence="1 2">JCM 4387</strain>
        <plasmid evidence="1 2">punmamed1</plasmid>
    </source>
</reference>
<evidence type="ECO:0000313" key="2">
    <source>
        <dbReference type="Proteomes" id="UP001249394"/>
    </source>
</evidence>
<sequence length="209" mass="24085">MTTDRIPVAHSVVYAVRGVPEVPDEYNAERTIAPHEITLTYRAAEDSQLGRVHAYVKGWWMQDGSRVPMDKPVGRHFWGRDFADWPEWLAAEARLHDPDDTVHTCPGRWGGPDCRCFDDEAQPGTEAYPPQHRWRVELFDYLAEEWVPGGTRYPERNQAMERCQAMREKAPVWKDGPPVQRRVVRETTTYTVETEHMPVAEAQQDGARS</sequence>
<evidence type="ECO:0000313" key="1">
    <source>
        <dbReference type="EMBL" id="WND24069.1"/>
    </source>
</evidence>
<protein>
    <submittedName>
        <fullName evidence="1">Uncharacterized protein</fullName>
    </submittedName>
</protein>
<name>A0ABY9UMD7_STRVL</name>
<keyword evidence="2" id="KW-1185">Reference proteome</keyword>
<proteinExistence type="predicted"/>
<accession>A0ABY9UMD7</accession>
<keyword evidence="1" id="KW-0614">Plasmid</keyword>